<accession>A0A7L4ZVH7</accession>
<dbReference type="SMART" id="SM00014">
    <property type="entry name" value="acidPPc"/>
    <property type="match status" value="1"/>
</dbReference>
<evidence type="ECO:0000313" key="1">
    <source>
        <dbReference type="EMBL" id="KAA9332441.1"/>
    </source>
</evidence>
<dbReference type="EMBL" id="VTWU01000004">
    <property type="protein sequence ID" value="KAA9332441.1"/>
    <property type="molecule type" value="Genomic_DNA"/>
</dbReference>
<dbReference type="InterPro" id="IPR000326">
    <property type="entry name" value="PAP2/HPO"/>
</dbReference>
<dbReference type="Pfam" id="PF01569">
    <property type="entry name" value="PAP2"/>
    <property type="match status" value="1"/>
</dbReference>
<keyword evidence="2" id="KW-1185">Reference proteome</keyword>
<proteinExistence type="predicted"/>
<gene>
    <name evidence="1" type="ORF">F0P96_13290</name>
</gene>
<dbReference type="Gene3D" id="1.20.144.10">
    <property type="entry name" value="Phosphatidic acid phosphatase type 2/haloperoxidase"/>
    <property type="match status" value="1"/>
</dbReference>
<organism evidence="1 2">
    <name type="scientific">Hymenobacter busanensis</name>
    <dbReference type="NCBI Taxonomy" id="2607656"/>
    <lineage>
        <taxon>Bacteria</taxon>
        <taxon>Pseudomonadati</taxon>
        <taxon>Bacteroidota</taxon>
        <taxon>Cytophagia</taxon>
        <taxon>Cytophagales</taxon>
        <taxon>Hymenobacteraceae</taxon>
        <taxon>Hymenobacter</taxon>
    </lineage>
</organism>
<dbReference type="SUPFAM" id="SSF48317">
    <property type="entry name" value="Acid phosphatase/Vanadium-dependent haloperoxidase"/>
    <property type="match status" value="1"/>
</dbReference>
<dbReference type="CDD" id="cd03392">
    <property type="entry name" value="PAP2_like_2"/>
    <property type="match status" value="1"/>
</dbReference>
<name>A0A7L4ZVH7_9BACT</name>
<evidence type="ECO:0000313" key="2">
    <source>
        <dbReference type="Proteomes" id="UP000326380"/>
    </source>
</evidence>
<dbReference type="PANTHER" id="PTHR14969:SF13">
    <property type="entry name" value="AT30094P"/>
    <property type="match status" value="1"/>
</dbReference>
<protein>
    <submittedName>
        <fullName evidence="1">Phosphatase PAP2 family protein</fullName>
    </submittedName>
</protein>
<sequence length="219" mass="24239">MSRLSRFLLRLAELLTAELLVLGGVLFGAFLAFLLLTKLVFVDGPEAFDQQVFGWFDALRAAVPGLTPWVLRLTFFGSALWFVVAGLSLPALLWWLKLRRESVELLAAVAGAALLNQLLKIGFGRVRPLSALLAQPGLSFPSGHAMIGLALYGMLAWQLRRHGRHPVWAAVLLLWAVLIGLTRIYLHVHYPTDVLAGFAAAVSWLVLVQLTVRQRLRRA</sequence>
<dbReference type="PANTHER" id="PTHR14969">
    <property type="entry name" value="SPHINGOSINE-1-PHOSPHATE PHOSPHOHYDROLASE"/>
    <property type="match status" value="1"/>
</dbReference>
<dbReference type="AlphaFoldDB" id="A0A7L4ZVH7"/>
<reference evidence="1 2" key="1">
    <citation type="submission" date="2019-09" db="EMBL/GenBank/DDBJ databases">
        <title>Genome sequence of Hymenobacter sp. M3.</title>
        <authorList>
            <person name="Srinivasan S."/>
        </authorList>
    </citation>
    <scope>NUCLEOTIDE SEQUENCE [LARGE SCALE GENOMIC DNA]</scope>
    <source>
        <strain evidence="1 2">M3</strain>
    </source>
</reference>
<dbReference type="RefSeq" id="WP_151079382.1">
    <property type="nucleotide sequence ID" value="NZ_CP047647.1"/>
</dbReference>
<dbReference type="InterPro" id="IPR036938">
    <property type="entry name" value="PAP2/HPO_sf"/>
</dbReference>
<comment type="caution">
    <text evidence="1">The sequence shown here is derived from an EMBL/GenBank/DDBJ whole genome shotgun (WGS) entry which is preliminary data.</text>
</comment>
<dbReference type="Proteomes" id="UP000326380">
    <property type="component" value="Unassembled WGS sequence"/>
</dbReference>